<comment type="caution">
    <text evidence="1">The sequence shown here is derived from an EMBL/GenBank/DDBJ whole genome shotgun (WGS) entry which is preliminary data.</text>
</comment>
<dbReference type="Pfam" id="PF09844">
    <property type="entry name" value="DUF2071"/>
    <property type="match status" value="1"/>
</dbReference>
<dbReference type="RefSeq" id="WP_159664267.1">
    <property type="nucleotide sequence ID" value="NZ_WUUS01000003.1"/>
</dbReference>
<dbReference type="EMBL" id="WUUS01000003">
    <property type="protein sequence ID" value="MXR40792.1"/>
    <property type="molecule type" value="Genomic_DNA"/>
</dbReference>
<dbReference type="InterPro" id="IPR018644">
    <property type="entry name" value="DUF2071"/>
</dbReference>
<name>A0A6B0SX01_9EURY</name>
<dbReference type="OrthoDB" id="233478at2157"/>
<dbReference type="Proteomes" id="UP000437065">
    <property type="component" value="Unassembled WGS sequence"/>
</dbReference>
<dbReference type="SUPFAM" id="SSF160104">
    <property type="entry name" value="Acetoacetate decarboxylase-like"/>
    <property type="match status" value="1"/>
</dbReference>
<gene>
    <name evidence="1" type="ORF">GRX01_05480</name>
</gene>
<accession>A0A6B0SX01</accession>
<evidence type="ECO:0000313" key="1">
    <source>
        <dbReference type="EMBL" id="MXR40792.1"/>
    </source>
</evidence>
<sequence length="236" mass="26219">MAPTLRLVGEDVLFASWPVPTTRLEATVPDPLTIDTYDGTGWVTILAHEVTDAGLDAVPMSQFPEFGEVDLRTYVRYDDDPGVHFFSCNTSQRLGTLVGDRSFGLPFTHASIDFDRRGDRTVLRCARSKSAGRGRYDVIYRPTGQPAPADAGSLAEFLVERHTYFTPDEDAGAMVIGSVERDPWQLAPVDATVRTNSLFETVGLDAPDGDPVFHYSPRFESRFVDRERVVDEDLSR</sequence>
<dbReference type="InterPro" id="IPR023375">
    <property type="entry name" value="ADC_dom_sf"/>
</dbReference>
<dbReference type="AlphaFoldDB" id="A0A6B0SX01"/>
<keyword evidence="2" id="KW-1185">Reference proteome</keyword>
<evidence type="ECO:0000313" key="2">
    <source>
        <dbReference type="Proteomes" id="UP000437065"/>
    </source>
</evidence>
<organism evidence="1 2">
    <name type="scientific">Halobaculum saliterrae</name>
    <dbReference type="NCBI Taxonomy" id="2073113"/>
    <lineage>
        <taxon>Archaea</taxon>
        <taxon>Methanobacteriati</taxon>
        <taxon>Methanobacteriota</taxon>
        <taxon>Stenosarchaea group</taxon>
        <taxon>Halobacteria</taxon>
        <taxon>Halobacteriales</taxon>
        <taxon>Haloferacaceae</taxon>
        <taxon>Halobaculum</taxon>
    </lineage>
</organism>
<dbReference type="PANTHER" id="PTHR39186:SF1">
    <property type="entry name" value="DUF2071 DOMAIN-CONTAINING PROTEIN"/>
    <property type="match status" value="1"/>
</dbReference>
<protein>
    <recommendedName>
        <fullName evidence="3">DUF2071 domain-containing protein</fullName>
    </recommendedName>
</protein>
<evidence type="ECO:0008006" key="3">
    <source>
        <dbReference type="Google" id="ProtNLM"/>
    </source>
</evidence>
<proteinExistence type="predicted"/>
<dbReference type="Gene3D" id="2.40.400.10">
    <property type="entry name" value="Acetoacetate decarboxylase-like"/>
    <property type="match status" value="1"/>
</dbReference>
<dbReference type="PANTHER" id="PTHR39186">
    <property type="entry name" value="DUF2071 FAMILY PROTEIN"/>
    <property type="match status" value="1"/>
</dbReference>
<reference evidence="1 2" key="1">
    <citation type="submission" date="2019-12" db="EMBL/GenBank/DDBJ databases">
        <title>Isolation and characterization of three novel carbon monoxide-oxidizing members of Halobacteria from salione crusts and soils.</title>
        <authorList>
            <person name="Myers M.R."/>
            <person name="King G.M."/>
        </authorList>
    </citation>
    <scope>NUCLEOTIDE SEQUENCE [LARGE SCALE GENOMIC DNA]</scope>
    <source>
        <strain evidence="1 2">WSA2</strain>
    </source>
</reference>